<dbReference type="AlphaFoldDB" id="A0A4Y9EKC1"/>
<feature type="transmembrane region" description="Helical" evidence="5">
    <location>
        <begin position="60"/>
        <end position="78"/>
    </location>
</feature>
<protein>
    <recommendedName>
        <fullName evidence="5">Inner membrane-spanning protein YciB</fullName>
    </recommendedName>
</protein>
<comment type="similarity">
    <text evidence="5">Belongs to the YciB family.</text>
</comment>
<keyword evidence="3 5" id="KW-1133">Transmembrane helix</keyword>
<keyword evidence="5" id="KW-0997">Cell inner membrane</keyword>
<comment type="caution">
    <text evidence="6">The sequence shown here is derived from an EMBL/GenBank/DDBJ whole genome shotgun (WGS) entry which is preliminary data.</text>
</comment>
<dbReference type="HAMAP" id="MF_00189">
    <property type="entry name" value="YciB"/>
    <property type="match status" value="1"/>
</dbReference>
<feature type="transmembrane region" description="Helical" evidence="5">
    <location>
        <begin position="20"/>
        <end position="48"/>
    </location>
</feature>
<dbReference type="PANTHER" id="PTHR36917:SF1">
    <property type="entry name" value="INNER MEMBRANE-SPANNING PROTEIN YCIB"/>
    <property type="match status" value="1"/>
</dbReference>
<accession>A0A4Y9EKC1</accession>
<dbReference type="GO" id="GO:0005886">
    <property type="term" value="C:plasma membrane"/>
    <property type="evidence" value="ECO:0007669"/>
    <property type="project" value="UniProtKB-SubCell"/>
</dbReference>
<feature type="transmembrane region" description="Helical" evidence="5">
    <location>
        <begin position="129"/>
        <end position="147"/>
    </location>
</feature>
<name>A0A4Y9EKC1_9SPHN</name>
<dbReference type="EMBL" id="SIHO01000003">
    <property type="protein sequence ID" value="TFU01128.1"/>
    <property type="molecule type" value="Genomic_DNA"/>
</dbReference>
<evidence type="ECO:0000256" key="1">
    <source>
        <dbReference type="ARBA" id="ARBA00022475"/>
    </source>
</evidence>
<dbReference type="Proteomes" id="UP000297737">
    <property type="component" value="Unassembled WGS sequence"/>
</dbReference>
<feature type="transmembrane region" description="Helical" evidence="5">
    <location>
        <begin position="84"/>
        <end position="102"/>
    </location>
</feature>
<sequence>MTTKPKPSATAKFVLDFAPLLVFFAANKLAAIFVATFATMAVTLLVMLVSHFRYGRIQPMQWVVGVMVFVFGAATLVLHDPNFIKIKLTVIYLLFAGVLLFGKLTHRPLLKMAFGEAFPALDNDGWRKLTRNWIIFCLALAGMNEVLRRTLTTDQWVDFKVWGVTAITFVFALAQSPILSRHAEDKTPKG</sequence>
<evidence type="ECO:0000256" key="3">
    <source>
        <dbReference type="ARBA" id="ARBA00022989"/>
    </source>
</evidence>
<evidence type="ECO:0000313" key="7">
    <source>
        <dbReference type="Proteomes" id="UP000297737"/>
    </source>
</evidence>
<keyword evidence="2 5" id="KW-0812">Transmembrane</keyword>
<keyword evidence="4 5" id="KW-0472">Membrane</keyword>
<organism evidence="6 7">
    <name type="scientific">Glacieibacterium arshaanense</name>
    <dbReference type="NCBI Taxonomy" id="2511025"/>
    <lineage>
        <taxon>Bacteria</taxon>
        <taxon>Pseudomonadati</taxon>
        <taxon>Pseudomonadota</taxon>
        <taxon>Alphaproteobacteria</taxon>
        <taxon>Sphingomonadales</taxon>
        <taxon>Sphingosinicellaceae</taxon>
        <taxon>Glacieibacterium</taxon>
    </lineage>
</organism>
<dbReference type="InterPro" id="IPR006008">
    <property type="entry name" value="YciB"/>
</dbReference>
<dbReference type="Pfam" id="PF04279">
    <property type="entry name" value="IspA"/>
    <property type="match status" value="1"/>
</dbReference>
<evidence type="ECO:0000256" key="4">
    <source>
        <dbReference type="ARBA" id="ARBA00023136"/>
    </source>
</evidence>
<comment type="function">
    <text evidence="5">Plays a role in cell envelope biogenesis, maintenance of cell envelope integrity and membrane homeostasis.</text>
</comment>
<dbReference type="OrthoDB" id="9788219at2"/>
<proteinExistence type="inferred from homology"/>
<keyword evidence="1 5" id="KW-1003">Cell membrane</keyword>
<evidence type="ECO:0000256" key="2">
    <source>
        <dbReference type="ARBA" id="ARBA00022692"/>
    </source>
</evidence>
<reference evidence="6 7" key="1">
    <citation type="submission" date="2019-02" db="EMBL/GenBank/DDBJ databases">
        <title>Polymorphobacter sp. isolated from the lake at the Tibet of China.</title>
        <authorList>
            <person name="Li A."/>
        </authorList>
    </citation>
    <scope>NUCLEOTIDE SEQUENCE [LARGE SCALE GENOMIC DNA]</scope>
    <source>
        <strain evidence="6 7">DJ1R-1</strain>
    </source>
</reference>
<dbReference type="NCBIfam" id="TIGR00997">
    <property type="entry name" value="ispZ"/>
    <property type="match status" value="1"/>
</dbReference>
<evidence type="ECO:0000256" key="5">
    <source>
        <dbReference type="HAMAP-Rule" id="MF_00189"/>
    </source>
</evidence>
<dbReference type="PANTHER" id="PTHR36917">
    <property type="entry name" value="INTRACELLULAR SEPTATION PROTEIN A-RELATED"/>
    <property type="match status" value="1"/>
</dbReference>
<evidence type="ECO:0000313" key="6">
    <source>
        <dbReference type="EMBL" id="TFU01128.1"/>
    </source>
</evidence>
<dbReference type="RefSeq" id="WP_135246632.1">
    <property type="nucleotide sequence ID" value="NZ_SIHO01000003.1"/>
</dbReference>
<comment type="subcellular location">
    <subcellularLocation>
        <location evidence="5">Cell inner membrane</location>
        <topology evidence="5">Multi-pass membrane protein</topology>
    </subcellularLocation>
</comment>
<feature type="transmembrane region" description="Helical" evidence="5">
    <location>
        <begin position="159"/>
        <end position="179"/>
    </location>
</feature>
<keyword evidence="7" id="KW-1185">Reference proteome</keyword>
<gene>
    <name evidence="6" type="primary">ispZ</name>
    <name evidence="5" type="synonym">yciB</name>
    <name evidence="6" type="ORF">EUV02_12520</name>
</gene>